<dbReference type="InterPro" id="IPR001623">
    <property type="entry name" value="DnaJ_domain"/>
</dbReference>
<protein>
    <recommendedName>
        <fullName evidence="1">J domain-containing protein</fullName>
    </recommendedName>
</protein>
<sequence length="2294" mass="260595">MISSNDKMTLKDNKEIASFLVTKHSWKGKYAITGPKRYKRVLTIGTVGISTHNLSSMECTNSWPYTEVVNVWPIIPKSQLSPSGTGPTLTTGGNELFNLTFRRRKTESMKFSSEYRSDIISTALQFRHKFVDPNYPTIGSMTSESTKFNCHKHHWSDRKLGVTLEVGLYCVHQIDTISQRVIASYFYKDIENLITVSDYSGGFCISYGTSKRLHVFDCDQRDELLRRICDIAWNCVGVVLRVKKESISLDQIQSQRFGRYSDDDSITSLFEFNVHKISARHQSEPIKRILCLTDTCLVERDPNSYLIVTLRPLSDVFALIRETANPQMFSIEYINGDIRSYSSTDRDAFLASIMDGVRASGNIDVHVKMNHSQRAHRLTPYYARVDEEVESQHLKFLQTPPSHWTFNEAIIRFNANCSYSGLTHSVTQDGLFAENKEKMIFNALAAFADRDGEHNETSDQHLEQQFQTLRRLVASKAGFSSFTANPRFRECLGLKVVRSLKQNNDNVIHSAIDMLCALMQPMHDDYDLRQEQLNKSSLLSSKSFLESLLDVMKLHVDRGTGALVVSSMLDFLTFSLCAPYSETTDGGHFDTLLEMVAAYGRPIFRLFQHPSLAIVKGAGLVMKALIEEGSPEISAKMQELALAEGALLRHVHIALYSFSADGRFLPVQQLSRHLVSLWTTDNEVASALLRRVIPIGLLNYLDSTEKPPKDAINSLLVRDNLKLAQNHSLKNTSRLDAIRDIHSSVRVIERHLENVFQHWRQRIGISKKEDPKALIRPVVLRKRRERVKPTANWNLLYYQFLKDHSKPDLIWNYKTREELRDSLENEMRIFMSDKELCGNQSISWNHNEFEVQYQSLNEEIKIGFYYLRLLLEEDSASGESNLTDRLFIKNPTEFFSDLYHRFLLTTKSAMKGCCLQAMSIVYCAYSEEIGAFNDTKFIVSMLERTSDKTERDRLLIFISKLIVNQRNAKEFIDSGGVRVLIDLLTLAHLHLNRATVPTQTNVIEASPEIMAMGSSEKEWYIGDAEREKKGPFSFIELKELWAKNTVISPKTKCWAQGLEGWKPLIHIPQLKWTLIAANNPLLNESELSVLILNILIKICELYPSRDSDNAIVRPLPKVKRILSESTVLPHIVQLLLTFDPTIVERVATLLSLVMQDNPLLPRLYQTGLFYFILMYTGSNLLPIGRLLHISHSVQAFKAEDAAANASILQRSVLGQLLPEAMICYLENYGPEKFAQIFLGEFDTPEAIWSTEMRRLMIEKIAAHIADFSPRLRSNTRALYQYLPIPPIQYPQLEYELFCNIYYLKNLCDINRFPEWTIKDPVQLLRDVLDLWKVEIEKKPNSMSIEDAYEVLGLGRNFNDGQVGGDNGENAIRKAYFKLAQQFHPDKNPDGRDRFEEVNKAYEFLCSKSARNKCNGPDPQNITLILKAQSILFSRYSEPLHPYKYSGYPMLIKTLKLETYDEQLFSKPYPLLPYACETAFYTVNCSALNAEELRRDGGLEILRDGFTRCVSVLSASSKLTDVSVEVCVHIVRCFTVSASFPTCRQRLSEMPSVARDICRILYYKNLTKVCLVAVDCVAAFSADPNLQLQLFKSGALFSLLLFLFKYDFTLEEGGVESSEESNQQEVANQLAKSSLMASARIAEDLSSKSDSLDSQLYPLIRRSTLCLLTPYLVRQLGLTSTTDVLKTLNSNIENPYLIWDNSTRAELTDYLETQERETMRSGECPDTSYGSTFEFSSHKEELIVGEIFVRIYNEQPMFPLENAKGFTIDLIDYLGSQAQYLQSALNLVSNSTGSVNSDRMKNIKMCLLALNNVIVHNNGVEMQCIGHFKLLFSLLRLDQMSDLQTLAVNVIASVSGNQECVQDIASSEVLVYLLMVLRPTSQQTDDFNKQLAVLTALTPLMFNTRLIKEALSKGAILYLLTLYTSSANFEVREKSAELLSKMTSDKLNGPRIKLVLSKFLPLLFIDAMKDSPQTAANLFDGTQENPELIWNDSARDSVCQTLTKMCEQLYNEQIGNPSAVWKIPNDFELKLPVGFGEYVIAGVYLRLYVQNPSWVVRKPKEFLTELLDSAKILMEKEEQTQVEKLDLVTHAITCLLQAQSALLDSVPAMGHIQAFVNSLSNKRHEAIPRSCLQILRQFAENRTCIETMIGCKYLLTQVFFVIKTYESLTDIACELLSKLFQIDTIDELVGQAIKTELIHHLLKLLDSNQIQYTTSTKAQVVQILKHMLKSGAYGQQVSELLDKSMVWSEYRDQKHDLFITSSQFSGYLTGPTVQTAGYLTQGSSVNSMPSSPPPL</sequence>
<dbReference type="SUPFAM" id="SSF48371">
    <property type="entry name" value="ARM repeat"/>
    <property type="match status" value="2"/>
</dbReference>
<dbReference type="GO" id="GO:0006898">
    <property type="term" value="P:receptor-mediated endocytosis"/>
    <property type="evidence" value="ECO:0007669"/>
    <property type="project" value="TreeGrafter"/>
</dbReference>
<dbReference type="SMART" id="SM00271">
    <property type="entry name" value="DnaJ"/>
    <property type="match status" value="1"/>
</dbReference>
<gene>
    <name evidence="2" type="ORF">OSB1V03_LOCUS5538</name>
</gene>
<name>A0A7R9PYL3_9ACAR</name>
<dbReference type="FunFam" id="1.10.287.110:FF:000007">
    <property type="entry name" value="DnaJ (Hsp40) homolog, subfamily C, member 13"/>
    <property type="match status" value="1"/>
</dbReference>
<dbReference type="EMBL" id="OC857379">
    <property type="protein sequence ID" value="CAD7625102.1"/>
    <property type="molecule type" value="Genomic_DNA"/>
</dbReference>
<dbReference type="InterPro" id="IPR025640">
    <property type="entry name" value="GYF_2"/>
</dbReference>
<dbReference type="GO" id="GO:0007032">
    <property type="term" value="P:endosome organization"/>
    <property type="evidence" value="ECO:0007669"/>
    <property type="project" value="InterPro"/>
</dbReference>
<dbReference type="GO" id="GO:2000641">
    <property type="term" value="P:regulation of early endosome to late endosome transport"/>
    <property type="evidence" value="ECO:0007669"/>
    <property type="project" value="InterPro"/>
</dbReference>
<dbReference type="CDD" id="cd06257">
    <property type="entry name" value="DnaJ"/>
    <property type="match status" value="1"/>
</dbReference>
<dbReference type="Gene3D" id="1.10.287.110">
    <property type="entry name" value="DnaJ domain"/>
    <property type="match status" value="1"/>
</dbReference>
<feature type="domain" description="J" evidence="1">
    <location>
        <begin position="1346"/>
        <end position="1409"/>
    </location>
</feature>
<dbReference type="GO" id="GO:0010008">
    <property type="term" value="C:endosome membrane"/>
    <property type="evidence" value="ECO:0007669"/>
    <property type="project" value="TreeGrafter"/>
</dbReference>
<dbReference type="InterPro" id="IPR011989">
    <property type="entry name" value="ARM-like"/>
</dbReference>
<dbReference type="PANTHER" id="PTHR36983">
    <property type="entry name" value="DNAJ HOMOLOG SUBFAMILY C MEMBER 13"/>
    <property type="match status" value="1"/>
</dbReference>
<dbReference type="InterPro" id="IPR045802">
    <property type="entry name" value="GRV2/DNAJC13_N"/>
</dbReference>
<evidence type="ECO:0000313" key="3">
    <source>
        <dbReference type="Proteomes" id="UP000759131"/>
    </source>
</evidence>
<dbReference type="OrthoDB" id="69656at2759"/>
<accession>A0A7R9PYL3</accession>
<proteinExistence type="predicted"/>
<dbReference type="Pfam" id="PF00226">
    <property type="entry name" value="DnaJ"/>
    <property type="match status" value="1"/>
</dbReference>
<dbReference type="Gene3D" id="1.25.10.10">
    <property type="entry name" value="Leucine-rich Repeat Variant"/>
    <property type="match status" value="1"/>
</dbReference>
<organism evidence="2">
    <name type="scientific">Medioppia subpectinata</name>
    <dbReference type="NCBI Taxonomy" id="1979941"/>
    <lineage>
        <taxon>Eukaryota</taxon>
        <taxon>Metazoa</taxon>
        <taxon>Ecdysozoa</taxon>
        <taxon>Arthropoda</taxon>
        <taxon>Chelicerata</taxon>
        <taxon>Arachnida</taxon>
        <taxon>Acari</taxon>
        <taxon>Acariformes</taxon>
        <taxon>Sarcoptiformes</taxon>
        <taxon>Oribatida</taxon>
        <taxon>Brachypylina</taxon>
        <taxon>Oppioidea</taxon>
        <taxon>Oppiidae</taxon>
        <taxon>Medioppia</taxon>
    </lineage>
</organism>
<dbReference type="PANTHER" id="PTHR36983:SF2">
    <property type="entry name" value="DNAJ HOMOLOG SUBFAMILY C MEMBER 13"/>
    <property type="match status" value="1"/>
</dbReference>
<dbReference type="EMBL" id="CAJPIZ010002804">
    <property type="protein sequence ID" value="CAG2105532.1"/>
    <property type="molecule type" value="Genomic_DNA"/>
</dbReference>
<dbReference type="Pfam" id="PF19432">
    <property type="entry name" value="RME-8_N"/>
    <property type="match status" value="1"/>
</dbReference>
<dbReference type="SUPFAM" id="SSF46565">
    <property type="entry name" value="Chaperone J-domain"/>
    <property type="match status" value="1"/>
</dbReference>
<dbReference type="InterPro" id="IPR016024">
    <property type="entry name" value="ARM-type_fold"/>
</dbReference>
<dbReference type="InterPro" id="IPR036869">
    <property type="entry name" value="J_dom_sf"/>
</dbReference>
<dbReference type="InterPro" id="IPR044978">
    <property type="entry name" value="GRV2/DNAJC13"/>
</dbReference>
<dbReference type="PROSITE" id="PS50076">
    <property type="entry name" value="DNAJ_2"/>
    <property type="match status" value="1"/>
</dbReference>
<dbReference type="Proteomes" id="UP000759131">
    <property type="component" value="Unassembled WGS sequence"/>
</dbReference>
<evidence type="ECO:0000313" key="2">
    <source>
        <dbReference type="EMBL" id="CAD7625102.1"/>
    </source>
</evidence>
<dbReference type="Pfam" id="PF14237">
    <property type="entry name" value="GYF_2"/>
    <property type="match status" value="1"/>
</dbReference>
<reference evidence="2" key="1">
    <citation type="submission" date="2020-11" db="EMBL/GenBank/DDBJ databases">
        <authorList>
            <person name="Tran Van P."/>
        </authorList>
    </citation>
    <scope>NUCLEOTIDE SEQUENCE</scope>
</reference>
<evidence type="ECO:0000259" key="1">
    <source>
        <dbReference type="PROSITE" id="PS50076"/>
    </source>
</evidence>
<keyword evidence="3" id="KW-1185">Reference proteome</keyword>